<evidence type="ECO:0000256" key="1">
    <source>
        <dbReference type="SAM" id="Phobius"/>
    </source>
</evidence>
<dbReference type="Proteomes" id="UP000184389">
    <property type="component" value="Unassembled WGS sequence"/>
</dbReference>
<proteinExistence type="predicted"/>
<keyword evidence="3" id="KW-1185">Reference proteome</keyword>
<dbReference type="STRING" id="1123281.SAMN02745180_00203"/>
<accession>A0A1M5SL58</accession>
<evidence type="ECO:0000313" key="3">
    <source>
        <dbReference type="Proteomes" id="UP000184389"/>
    </source>
</evidence>
<feature type="transmembrane region" description="Helical" evidence="1">
    <location>
        <begin position="37"/>
        <end position="62"/>
    </location>
</feature>
<protein>
    <submittedName>
        <fullName evidence="2">Uncharacterized protein</fullName>
    </submittedName>
</protein>
<dbReference type="AlphaFoldDB" id="A0A1M5SL58"/>
<gene>
    <name evidence="2" type="ORF">SAMN02745180_00203</name>
</gene>
<keyword evidence="1" id="KW-1133">Transmembrane helix</keyword>
<name>A0A1M5SL58_9FIRM</name>
<keyword evidence="1" id="KW-0472">Membrane</keyword>
<keyword evidence="1" id="KW-0812">Transmembrane</keyword>
<evidence type="ECO:0000313" key="2">
    <source>
        <dbReference type="EMBL" id="SHH39219.1"/>
    </source>
</evidence>
<sequence length="64" mass="7556">MIFQRKVDATMDWLKEKNDSELDIEQEPIELEKNDMLALFLSAFLVFSPFLLVLIGILIWSYSF</sequence>
<dbReference type="EMBL" id="FQXR01000002">
    <property type="protein sequence ID" value="SHH39219.1"/>
    <property type="molecule type" value="Genomic_DNA"/>
</dbReference>
<reference evidence="2 3" key="1">
    <citation type="submission" date="2016-11" db="EMBL/GenBank/DDBJ databases">
        <authorList>
            <person name="Jaros S."/>
            <person name="Januszkiewicz K."/>
            <person name="Wedrychowicz H."/>
        </authorList>
    </citation>
    <scope>NUCLEOTIDE SEQUENCE [LARGE SCALE GENOMIC DNA]</scope>
    <source>
        <strain evidence="2 3">DSM 13106</strain>
    </source>
</reference>
<organism evidence="2 3">
    <name type="scientific">Sporanaerobacter acetigenes DSM 13106</name>
    <dbReference type="NCBI Taxonomy" id="1123281"/>
    <lineage>
        <taxon>Bacteria</taxon>
        <taxon>Bacillati</taxon>
        <taxon>Bacillota</taxon>
        <taxon>Tissierellia</taxon>
        <taxon>Tissierellales</taxon>
        <taxon>Sporanaerobacteraceae</taxon>
        <taxon>Sporanaerobacter</taxon>
    </lineage>
</organism>